<dbReference type="GO" id="GO:0002938">
    <property type="term" value="P:tRNA guanine ribose methylation"/>
    <property type="evidence" value="ECO:0007669"/>
    <property type="project" value="UniProtKB-UniRule"/>
</dbReference>
<keyword evidence="6 7" id="KW-0694">RNA-binding</keyword>
<dbReference type="RefSeq" id="WP_164210949.1">
    <property type="nucleotide sequence ID" value="NZ_JAAGSC010000040.1"/>
</dbReference>
<dbReference type="NCBIfam" id="NF008295">
    <property type="entry name" value="PRK11081.1"/>
    <property type="match status" value="1"/>
</dbReference>
<comment type="caution">
    <text evidence="7">Lacks conserved residue(s) required for the propagation of feature annotation.</text>
</comment>
<dbReference type="Pfam" id="PF00588">
    <property type="entry name" value="SpoU_methylase"/>
    <property type="match status" value="1"/>
</dbReference>
<comment type="similarity">
    <text evidence="7">Belongs to the class IV-like SAM-binding methyltransferase superfamily. RNA methyltransferase TrmH family.</text>
</comment>
<comment type="caution">
    <text evidence="9">The sequence shown here is derived from an EMBL/GenBank/DDBJ whole genome shotgun (WGS) entry which is preliminary data.</text>
</comment>
<comment type="function">
    <text evidence="7">Catalyzes the 2'-O methylation of guanosine at position 18 in tRNA.</text>
</comment>
<dbReference type="GO" id="GO:0000049">
    <property type="term" value="F:tRNA binding"/>
    <property type="evidence" value="ECO:0007669"/>
    <property type="project" value="UniProtKB-UniRule"/>
</dbReference>
<keyword evidence="3 7" id="KW-0808">Transferase</keyword>
<sequence length="210" mass="23275">MTPQRKARIEAVAARRQPDLTVFMERVHKPHNVAAVLRTCDAVGVMRAHAVPGEGGLPSLNHTSQGAQRWVELQRHPDTLTGLAVLREAGFRLYAAHFSSSAVDFRSPDYTRPTAIVMGTEKFGVSDEALGLIDEEIVIPMLGMSQSLNVSVATALILYEAQRQRSDAGMYAPRSLAESPWQELAAGWVQRDLDRRRMPLPDFEQEDDQG</sequence>
<accession>A0A845V2S3</accession>
<evidence type="ECO:0000256" key="3">
    <source>
        <dbReference type="ARBA" id="ARBA00022679"/>
    </source>
</evidence>
<dbReference type="EC" id="2.1.1.34" evidence="7"/>
<dbReference type="InterPro" id="IPR029028">
    <property type="entry name" value="Alpha/beta_knot_MTases"/>
</dbReference>
<keyword evidence="10" id="KW-1185">Reference proteome</keyword>
<keyword evidence="5 7" id="KW-0819">tRNA processing</keyword>
<dbReference type="Proteomes" id="UP000484885">
    <property type="component" value="Unassembled WGS sequence"/>
</dbReference>
<dbReference type="EMBL" id="JAAGSC010000040">
    <property type="protein sequence ID" value="NDY95546.1"/>
    <property type="molecule type" value="Genomic_DNA"/>
</dbReference>
<name>A0A845V2S3_9GAMM</name>
<dbReference type="PANTHER" id="PTHR43453">
    <property type="entry name" value="RRNA METHYLASE-LIKE"/>
    <property type="match status" value="1"/>
</dbReference>
<proteinExistence type="inferred from homology"/>
<dbReference type="InterPro" id="IPR033671">
    <property type="entry name" value="TrmH"/>
</dbReference>
<evidence type="ECO:0000313" key="10">
    <source>
        <dbReference type="Proteomes" id="UP000484885"/>
    </source>
</evidence>
<dbReference type="GO" id="GO:0141100">
    <property type="term" value="F:tRNA (guanine(18)-2'-O)-methyltransferase activity"/>
    <property type="evidence" value="ECO:0007669"/>
    <property type="project" value="UniProtKB-UniRule"/>
</dbReference>
<gene>
    <name evidence="7 9" type="primary">trmH</name>
    <name evidence="9" type="ORF">G3I74_07395</name>
</gene>
<dbReference type="InterPro" id="IPR001537">
    <property type="entry name" value="SpoU_MeTrfase"/>
</dbReference>
<comment type="catalytic activity">
    <reaction evidence="7">
        <text>guanosine(18) in tRNA + S-adenosyl-L-methionine = 2'-O-methylguanosine(18) in tRNA + S-adenosyl-L-homocysteine + H(+)</text>
        <dbReference type="Rhea" id="RHEA:20077"/>
        <dbReference type="Rhea" id="RHEA-COMP:10190"/>
        <dbReference type="Rhea" id="RHEA-COMP:10192"/>
        <dbReference type="ChEBI" id="CHEBI:15378"/>
        <dbReference type="ChEBI" id="CHEBI:57856"/>
        <dbReference type="ChEBI" id="CHEBI:59789"/>
        <dbReference type="ChEBI" id="CHEBI:74269"/>
        <dbReference type="ChEBI" id="CHEBI:74445"/>
        <dbReference type="EC" id="2.1.1.34"/>
    </reaction>
</comment>
<evidence type="ECO:0000256" key="1">
    <source>
        <dbReference type="ARBA" id="ARBA00022555"/>
    </source>
</evidence>
<evidence type="ECO:0000313" key="9">
    <source>
        <dbReference type="EMBL" id="NDY95546.1"/>
    </source>
</evidence>
<feature type="domain" description="tRNA/rRNA methyltransferase SpoU type" evidence="8">
    <location>
        <begin position="20"/>
        <end position="159"/>
    </location>
</feature>
<dbReference type="Gene3D" id="3.40.1280.10">
    <property type="match status" value="1"/>
</dbReference>
<dbReference type="CDD" id="cd18092">
    <property type="entry name" value="SpoU-like_TrmH"/>
    <property type="match status" value="1"/>
</dbReference>
<dbReference type="InterPro" id="IPR029026">
    <property type="entry name" value="tRNA_m1G_MTases_N"/>
</dbReference>
<evidence type="ECO:0000256" key="5">
    <source>
        <dbReference type="ARBA" id="ARBA00022694"/>
    </source>
</evidence>
<dbReference type="AlphaFoldDB" id="A0A845V2S3"/>
<feature type="binding site" evidence="7">
    <location>
        <position position="148"/>
    </location>
    <ligand>
        <name>S-adenosyl-L-methionine</name>
        <dbReference type="ChEBI" id="CHEBI:59789"/>
    </ligand>
</feature>
<dbReference type="HAMAP" id="MF_02060">
    <property type="entry name" value="tRNA_methyltr_TrmH"/>
    <property type="match status" value="1"/>
</dbReference>
<keyword evidence="2 7" id="KW-0489">Methyltransferase</keyword>
<protein>
    <recommendedName>
        <fullName evidence="7">tRNA (guanosine(18)-2'-O)-methyltransferase</fullName>
        <ecNumber evidence="7">2.1.1.34</ecNumber>
    </recommendedName>
    <alternativeName>
        <fullName evidence="7">tRNA [Gm18] methyltransferase</fullName>
    </alternativeName>
</protein>
<evidence type="ECO:0000256" key="6">
    <source>
        <dbReference type="ARBA" id="ARBA00022884"/>
    </source>
</evidence>
<dbReference type="SUPFAM" id="SSF75217">
    <property type="entry name" value="alpha/beta knot"/>
    <property type="match status" value="1"/>
</dbReference>
<evidence type="ECO:0000256" key="7">
    <source>
        <dbReference type="HAMAP-Rule" id="MF_02060"/>
    </source>
</evidence>
<evidence type="ECO:0000256" key="4">
    <source>
        <dbReference type="ARBA" id="ARBA00022691"/>
    </source>
</evidence>
<keyword evidence="1 7" id="KW-0820">tRNA-binding</keyword>
<dbReference type="PANTHER" id="PTHR43453:SF1">
    <property type="entry name" value="TRNA_RRNA METHYLTRANSFERASE SPOU TYPE DOMAIN-CONTAINING PROTEIN"/>
    <property type="match status" value="1"/>
</dbReference>
<evidence type="ECO:0000259" key="8">
    <source>
        <dbReference type="Pfam" id="PF00588"/>
    </source>
</evidence>
<organism evidence="9 10">
    <name type="scientific">Wenzhouxiangella limi</name>
    <dbReference type="NCBI Taxonomy" id="2707351"/>
    <lineage>
        <taxon>Bacteria</taxon>
        <taxon>Pseudomonadati</taxon>
        <taxon>Pseudomonadota</taxon>
        <taxon>Gammaproteobacteria</taxon>
        <taxon>Chromatiales</taxon>
        <taxon>Wenzhouxiangellaceae</taxon>
        <taxon>Wenzhouxiangella</taxon>
    </lineage>
</organism>
<keyword evidence="4 7" id="KW-0949">S-adenosyl-L-methionine</keyword>
<feature type="binding site" evidence="7">
    <location>
        <position position="139"/>
    </location>
    <ligand>
        <name>S-adenosyl-L-methionine</name>
        <dbReference type="ChEBI" id="CHEBI:59789"/>
    </ligand>
</feature>
<reference evidence="9 10" key="1">
    <citation type="submission" date="2020-02" db="EMBL/GenBank/DDBJ databases">
        <authorList>
            <person name="Zhang X.-Y."/>
        </authorList>
    </citation>
    <scope>NUCLEOTIDE SEQUENCE [LARGE SCALE GENOMIC DNA]</scope>
    <source>
        <strain evidence="9 10">C33</strain>
    </source>
</reference>
<evidence type="ECO:0000256" key="2">
    <source>
        <dbReference type="ARBA" id="ARBA00022603"/>
    </source>
</evidence>